<name>A0A2A2EPZ4_9GAMM</name>
<dbReference type="GO" id="GO:0003700">
    <property type="term" value="F:DNA-binding transcription factor activity"/>
    <property type="evidence" value="ECO:0007669"/>
    <property type="project" value="InterPro"/>
</dbReference>
<dbReference type="PROSITE" id="PS00041">
    <property type="entry name" value="HTH_ARAC_FAMILY_1"/>
    <property type="match status" value="1"/>
</dbReference>
<dbReference type="PANTHER" id="PTHR46796">
    <property type="entry name" value="HTH-TYPE TRANSCRIPTIONAL ACTIVATOR RHAS-RELATED"/>
    <property type="match status" value="1"/>
</dbReference>
<dbReference type="EMBL" id="NSKB01000006">
    <property type="protein sequence ID" value="PAU75541.1"/>
    <property type="molecule type" value="Genomic_DNA"/>
</dbReference>
<dbReference type="Pfam" id="PF12833">
    <property type="entry name" value="HTH_18"/>
    <property type="match status" value="1"/>
</dbReference>
<dbReference type="Gene3D" id="1.10.10.60">
    <property type="entry name" value="Homeodomain-like"/>
    <property type="match status" value="2"/>
</dbReference>
<keyword evidence="6" id="KW-1185">Reference proteome</keyword>
<dbReference type="PANTHER" id="PTHR46796:SF6">
    <property type="entry name" value="ARAC SUBFAMILY"/>
    <property type="match status" value="1"/>
</dbReference>
<dbReference type="GO" id="GO:0043565">
    <property type="term" value="F:sequence-specific DNA binding"/>
    <property type="evidence" value="ECO:0007669"/>
    <property type="project" value="InterPro"/>
</dbReference>
<keyword evidence="3" id="KW-0804">Transcription</keyword>
<feature type="domain" description="HTH araC/xylS-type" evidence="4">
    <location>
        <begin position="189"/>
        <end position="287"/>
    </location>
</feature>
<evidence type="ECO:0000259" key="4">
    <source>
        <dbReference type="PROSITE" id="PS01124"/>
    </source>
</evidence>
<dbReference type="Proteomes" id="UP000217771">
    <property type="component" value="Unassembled WGS sequence"/>
</dbReference>
<comment type="caution">
    <text evidence="5">The sequence shown here is derived from an EMBL/GenBank/DDBJ whole genome shotgun (WGS) entry which is preliminary data.</text>
</comment>
<keyword evidence="2" id="KW-0238">DNA-binding</keyword>
<gene>
    <name evidence="5" type="ORF">CK498_16570</name>
</gene>
<evidence type="ECO:0000256" key="2">
    <source>
        <dbReference type="ARBA" id="ARBA00023125"/>
    </source>
</evidence>
<dbReference type="PROSITE" id="PS01124">
    <property type="entry name" value="HTH_ARAC_FAMILY_2"/>
    <property type="match status" value="1"/>
</dbReference>
<dbReference type="AlphaFoldDB" id="A0A2A2EPZ4"/>
<evidence type="ECO:0000256" key="1">
    <source>
        <dbReference type="ARBA" id="ARBA00023015"/>
    </source>
</evidence>
<evidence type="ECO:0000313" key="5">
    <source>
        <dbReference type="EMBL" id="PAU75541.1"/>
    </source>
</evidence>
<organism evidence="5 6">
    <name type="scientific">Halomonas salipaludis</name>
    <dbReference type="NCBI Taxonomy" id="2032625"/>
    <lineage>
        <taxon>Bacteria</taxon>
        <taxon>Pseudomonadati</taxon>
        <taxon>Pseudomonadota</taxon>
        <taxon>Gammaproteobacteria</taxon>
        <taxon>Oceanospirillales</taxon>
        <taxon>Halomonadaceae</taxon>
        <taxon>Halomonas</taxon>
    </lineage>
</organism>
<dbReference type="SMART" id="SM00342">
    <property type="entry name" value="HTH_ARAC"/>
    <property type="match status" value="1"/>
</dbReference>
<dbReference type="SUPFAM" id="SSF46689">
    <property type="entry name" value="Homeodomain-like"/>
    <property type="match status" value="2"/>
</dbReference>
<proteinExistence type="predicted"/>
<evidence type="ECO:0000256" key="3">
    <source>
        <dbReference type="ARBA" id="ARBA00023163"/>
    </source>
</evidence>
<dbReference type="OrthoDB" id="5622169at2"/>
<dbReference type="InterPro" id="IPR018062">
    <property type="entry name" value="HTH_AraC-typ_CS"/>
</dbReference>
<dbReference type="InterPro" id="IPR018060">
    <property type="entry name" value="HTH_AraC"/>
</dbReference>
<keyword evidence="1" id="KW-0805">Transcription regulation</keyword>
<sequence>MKYRVFESLSRHQAHMKRAASLENGAGLAQWRNNHDRITLDRPGHHTLSLYVADGYESYRKSRTGWHNGGAPDRFCLMPAQLESTWDVRGPLEFAHLYFTDRHLSSLTERTWDKAPTILRLDEQIFADDPLITSLYRHSLLGLNWHDKADRLALDTTATLLQIHVLRRYSCHHWSLPRPKGGLAPHRLKRLLDYIDAHLDQALPLAELAAQVQLSEYHFARMFKQSQGMPPHQYVLQQRLQRAERLLRHSALPLAEIALSCGFSSSSHLASRFRQAWGVSPSQLRSQPQRQ</sequence>
<dbReference type="RefSeq" id="WP_095621967.1">
    <property type="nucleotide sequence ID" value="NZ_NSKB01000006.1"/>
</dbReference>
<accession>A0A2A2EPZ4</accession>
<protein>
    <submittedName>
        <fullName evidence="5">AraC family transcriptional regulator</fullName>
    </submittedName>
</protein>
<reference evidence="5 6" key="1">
    <citation type="submission" date="2017-08" db="EMBL/GenBank/DDBJ databases">
        <title>Halomonas alkalisoli sp. nov., isolated from saline alkaline soil.</title>
        <authorList>
            <person name="Wang D."/>
            <person name="Zhang G."/>
        </authorList>
    </citation>
    <scope>NUCLEOTIDE SEQUENCE [LARGE SCALE GENOMIC DNA]</scope>
    <source>
        <strain evidence="5 6">WRN001</strain>
    </source>
</reference>
<dbReference type="InterPro" id="IPR050204">
    <property type="entry name" value="AraC_XylS_family_regulators"/>
</dbReference>
<evidence type="ECO:0000313" key="6">
    <source>
        <dbReference type="Proteomes" id="UP000217771"/>
    </source>
</evidence>
<dbReference type="InterPro" id="IPR009057">
    <property type="entry name" value="Homeodomain-like_sf"/>
</dbReference>